<organism evidence="1 2">
    <name type="scientific">Naganishia adeliensis</name>
    <dbReference type="NCBI Taxonomy" id="92952"/>
    <lineage>
        <taxon>Eukaryota</taxon>
        <taxon>Fungi</taxon>
        <taxon>Dikarya</taxon>
        <taxon>Basidiomycota</taxon>
        <taxon>Agaricomycotina</taxon>
        <taxon>Tremellomycetes</taxon>
        <taxon>Filobasidiales</taxon>
        <taxon>Filobasidiaceae</taxon>
        <taxon>Naganishia</taxon>
    </lineage>
</organism>
<evidence type="ECO:0000313" key="1">
    <source>
        <dbReference type="EMBL" id="KAJ9114536.1"/>
    </source>
</evidence>
<protein>
    <submittedName>
        <fullName evidence="1">Uncharacterized protein</fullName>
    </submittedName>
</protein>
<comment type="caution">
    <text evidence="1">The sequence shown here is derived from an EMBL/GenBank/DDBJ whole genome shotgun (WGS) entry which is preliminary data.</text>
</comment>
<sequence length="1464" mass="157553">MVSTFAQPPYLVSATSLIKALKSARDPPQADWPSKIEIATQAWHRKDSIGHGLGGRVGDVIREWLLESWVKSKGAKGAKNELLNAAYHDLLRSIILETPTVGVSTTQSHQFPTAFLLALRTSPELATEQLLLSASNLFKSLFGHKSAIATAKQGGSSTNGILVKAENWLETLGGLIALCSHIVDLMQTARDTGKSSTLQLDPEQSRGLLELARLIVVETNASLVISQTRRKITLNLIKPLVPTYLKVLHDLPLVKEPLETLIGPLLWPLAVLQPQTQSSQASSSESAQEPAETVIQELVFPANSQKSPSPQETLSTLSFIPALSKEYVAALQANRYAIFPPPSASANARSKTGSNVPPDVYVGDKVRESVRGYMQIVLQCVANIEQGLFAGDEGEANGNKDSSARNVQLKVWRTRHALWAVVKQWGGYFEGDADWRQLVTDSVSVSARWLSTTGFKMVFGTGHAESSRDTTKSKRKSTSLQSGNVTETEIYGCIEQLFSTLLELDFGACKVDVDDEGRIVLAASLLNDTASPASDASSPIEVVLRYHSLTQSIPAFAELLIAAVQYCFSSSVLTIMTQRDIYRRLASGPLVSPEFRAHFEKALNGTFESTSLLKTEGADQSSEQPQSEAPSKRRRKNDGSSTPVVTTTGALPVGAGTFGIVSRLLATALCTAYGKGQGYEKSGKAEDVLRIVDSVATAWRENVVSAVSEEVASGILRLRKAEELLRREVVAGQAVPVQGRGEAFFEQANLQLQTWSIIGQASGQAVSALIEGLAAVEASLAWSGRVVDVTKDTSAAALWHIVAQRGLTAIEEHASKEELDTFALTLLSNISASTLINTNDDSSLSSLRKTQAIERILTSAEFWELARIRFAILSGIQNAIDDNTSSNMINIFSLLLQAPSDFLTKAVRTAAVKRAYEIDAAGLKPGSSSPLSASGSELIRRFMVKVLKDTEHLGPLAEGGVLMRFTLEKASTTEGVESATRELISFAVNALVKDSRSPKSQDALKLLITTAQQKLDNTDHKRLFNAILQLFQSAVEQSASLSPDISSQLTPLSQSILSTFTSALRSLDPTLFVSEQADTLQRVGILSALTRYRALSSLRVDHRDLANTLCVQALKAWNQSAEHADGTAPQEEAACVLLKWVITQSDPSGNIEDMKSFFAMWSAFAALLGQSHRLESLLRDVFASASGPVFESLLVLQASTLEREVEDSKGLLIPALRALAVVSALSIQSLDLGPSRIEKNNAAHPHLAALLSTVSTLVRHRRDLVINVLPQLVKLYARVFELFGIPRQRSTVGGSEERVKRLVKREWPVWLAAEGSAHGLGEEDARAFARALVTLTSRTTIRTTSASSTASAGTMIGQLSKHAPVLLIAYVRAVAHPLSTIPPSSRHELVPGIGAMCEAVVAGGKAMLGGAGSASGSGGASENRTAESVGEAFGLGEGFGGDGELIVWGEMWRAWRRSRYVGQG</sequence>
<reference evidence="1" key="1">
    <citation type="submission" date="2023-04" db="EMBL/GenBank/DDBJ databases">
        <title>Draft Genome sequencing of Naganishia species isolated from polar environments using Oxford Nanopore Technology.</title>
        <authorList>
            <person name="Leo P."/>
            <person name="Venkateswaran K."/>
        </authorList>
    </citation>
    <scope>NUCLEOTIDE SEQUENCE</scope>
    <source>
        <strain evidence="1">MNA-CCFEE 5262</strain>
    </source>
</reference>
<gene>
    <name evidence="1" type="ORF">QFC20_001410</name>
</gene>
<accession>A0ACC2WUN8</accession>
<evidence type="ECO:0000313" key="2">
    <source>
        <dbReference type="Proteomes" id="UP001230649"/>
    </source>
</evidence>
<dbReference type="EMBL" id="JASBWS010000008">
    <property type="protein sequence ID" value="KAJ9114536.1"/>
    <property type="molecule type" value="Genomic_DNA"/>
</dbReference>
<name>A0ACC2WUN8_9TREE</name>
<dbReference type="Proteomes" id="UP001230649">
    <property type="component" value="Unassembled WGS sequence"/>
</dbReference>
<proteinExistence type="predicted"/>
<keyword evidence="2" id="KW-1185">Reference proteome</keyword>